<protein>
    <recommendedName>
        <fullName evidence="2">V(D)J recombination-activating protein 1 RNase H domain-containing protein</fullName>
    </recommendedName>
</protein>
<evidence type="ECO:0000313" key="4">
    <source>
        <dbReference type="Proteomes" id="UP000494106"/>
    </source>
</evidence>
<feature type="region of interest" description="Disordered" evidence="1">
    <location>
        <begin position="275"/>
        <end position="302"/>
    </location>
</feature>
<feature type="domain" description="V(D)J recombination-activating protein 1 RNase H" evidence="2">
    <location>
        <begin position="157"/>
        <end position="275"/>
    </location>
</feature>
<proteinExistence type="predicted"/>
<dbReference type="Proteomes" id="UP000494106">
    <property type="component" value="Unassembled WGS sequence"/>
</dbReference>
<comment type="caution">
    <text evidence="3">The sequence shown here is derived from an EMBL/GenBank/DDBJ whole genome shotgun (WGS) entry which is preliminary data.</text>
</comment>
<evidence type="ECO:0000256" key="1">
    <source>
        <dbReference type="SAM" id="MobiDB-lite"/>
    </source>
</evidence>
<gene>
    <name evidence="3" type="ORF">APLA_LOCUS16648</name>
</gene>
<dbReference type="InterPro" id="IPR058554">
    <property type="entry name" value="RAG1_RNase_H"/>
</dbReference>
<feature type="compositionally biased region" description="Basic and acidic residues" evidence="1">
    <location>
        <begin position="283"/>
        <end position="302"/>
    </location>
</feature>
<dbReference type="AlphaFoldDB" id="A0A8S1BJF5"/>
<evidence type="ECO:0000313" key="3">
    <source>
        <dbReference type="EMBL" id="CAB3258767.1"/>
    </source>
</evidence>
<evidence type="ECO:0000259" key="2">
    <source>
        <dbReference type="Pfam" id="PF26100"/>
    </source>
</evidence>
<accession>A0A8S1BJF5</accession>
<dbReference type="OrthoDB" id="8193306at2759"/>
<organism evidence="3 4">
    <name type="scientific">Arctia plantaginis</name>
    <name type="common">Wood tiger moth</name>
    <name type="synonym">Phalaena plantaginis</name>
    <dbReference type="NCBI Taxonomy" id="874455"/>
    <lineage>
        <taxon>Eukaryota</taxon>
        <taxon>Metazoa</taxon>
        <taxon>Ecdysozoa</taxon>
        <taxon>Arthropoda</taxon>
        <taxon>Hexapoda</taxon>
        <taxon>Insecta</taxon>
        <taxon>Pterygota</taxon>
        <taxon>Neoptera</taxon>
        <taxon>Endopterygota</taxon>
        <taxon>Lepidoptera</taxon>
        <taxon>Glossata</taxon>
        <taxon>Ditrysia</taxon>
        <taxon>Noctuoidea</taxon>
        <taxon>Erebidae</taxon>
        <taxon>Arctiinae</taxon>
        <taxon>Arctia</taxon>
    </lineage>
</organism>
<dbReference type="EMBL" id="CADEBC010000599">
    <property type="protein sequence ID" value="CAB3258767.1"/>
    <property type="molecule type" value="Genomic_DNA"/>
</dbReference>
<name>A0A8S1BJF5_ARCPL</name>
<keyword evidence="4" id="KW-1185">Reference proteome</keyword>
<sequence length="368" mass="42540">MQRYKFDCDIRCSRERSKGNDEAGVLDGKRNASKVLKDITNSPTKASQYKKAYSKDAEAIPPSTPFEALKMFVEADLTRRQYEIIRATNKRHFPCYDLLLKAKQEYYPPKSALRVTAICAEMDLQSLIDHTVTRLSKFLEEVLITLNSNERQSLTIILKWGCDGSQQTRYKQKFTEDADSDANIFLSSFVPIKIVCGEQGKKVVWQNPTPSSPRFCRPIRFRFVKKSTNITREEIAYLENAQKRLTATKVDINSNEYTFRHFMKMTMIDGKVCNAATNTSSTSRERRTPEKKLSEEQRKRKIQERCRTETRLLVDMPKANFGNTNDGNTSRRFFDDTELAAEITGINHEVMHRLKVILEVITSDHKNF</sequence>
<reference evidence="3 4" key="1">
    <citation type="submission" date="2020-04" db="EMBL/GenBank/DDBJ databases">
        <authorList>
            <person name="Wallbank WR R."/>
            <person name="Pardo Diaz C."/>
            <person name="Kozak K."/>
            <person name="Martin S."/>
            <person name="Jiggins C."/>
            <person name="Moest M."/>
            <person name="Warren A I."/>
            <person name="Byers J.R.P. K."/>
            <person name="Montejo-Kovacevich G."/>
            <person name="Yen C E."/>
        </authorList>
    </citation>
    <scope>NUCLEOTIDE SEQUENCE [LARGE SCALE GENOMIC DNA]</scope>
</reference>
<dbReference type="Pfam" id="PF26100">
    <property type="entry name" value="RAG1_RNase_H"/>
    <property type="match status" value="1"/>
</dbReference>